<evidence type="ECO:0000313" key="3">
    <source>
        <dbReference type="Proteomes" id="UP000559987"/>
    </source>
</evidence>
<dbReference type="PANTHER" id="PTHR24567:SF26">
    <property type="entry name" value="REGULATORY PROTEIN YEIL"/>
    <property type="match status" value="1"/>
</dbReference>
<accession>A0A839UNU0</accession>
<dbReference type="PANTHER" id="PTHR24567">
    <property type="entry name" value="CRP FAMILY TRANSCRIPTIONAL REGULATORY PROTEIN"/>
    <property type="match status" value="1"/>
</dbReference>
<dbReference type="InterPro" id="IPR018490">
    <property type="entry name" value="cNMP-bd_dom_sf"/>
</dbReference>
<feature type="domain" description="Cyclic nucleotide-binding" evidence="1">
    <location>
        <begin position="26"/>
        <end position="125"/>
    </location>
</feature>
<sequence length="232" mass="26250">MEIKSLDRIPRAALESLLAPIPFYKAVKQDDPYQFEVLLRHSRLVEFKPGEVVLRRGERDPWLYFLLKGQLAVFASDAQGQQVVNYITPGEVFGDIAALVQQERSATVVADHNCKQVVVFGTDFKAFGELENFGVINLATKLAYFRNCVHSLRWKLEVYRMRYPDSPLASKHRAIKLYIGPKGGREELRAIYAQAQSLARLLLDWNQEFGSLSLGTEGHSAPNPALVEKMTQ</sequence>
<dbReference type="GO" id="GO:0003700">
    <property type="term" value="F:DNA-binding transcription factor activity"/>
    <property type="evidence" value="ECO:0007669"/>
    <property type="project" value="TreeGrafter"/>
</dbReference>
<evidence type="ECO:0000259" key="1">
    <source>
        <dbReference type="PROSITE" id="PS50042"/>
    </source>
</evidence>
<gene>
    <name evidence="2" type="ORF">FHS30_002621</name>
</gene>
<dbReference type="InterPro" id="IPR014710">
    <property type="entry name" value="RmlC-like_jellyroll"/>
</dbReference>
<comment type="caution">
    <text evidence="2">The sequence shown here is derived from an EMBL/GenBank/DDBJ whole genome shotgun (WGS) entry which is preliminary data.</text>
</comment>
<proteinExistence type="predicted"/>
<dbReference type="Gene3D" id="2.60.120.10">
    <property type="entry name" value="Jelly Rolls"/>
    <property type="match status" value="1"/>
</dbReference>
<name>A0A839UNU0_9GAMM</name>
<dbReference type="InterPro" id="IPR050397">
    <property type="entry name" value="Env_Response_Regulators"/>
</dbReference>
<protein>
    <recommendedName>
        <fullName evidence="1">Cyclic nucleotide-binding domain-containing protein</fullName>
    </recommendedName>
</protein>
<dbReference type="SMART" id="SM00100">
    <property type="entry name" value="cNMP"/>
    <property type="match status" value="1"/>
</dbReference>
<dbReference type="InterPro" id="IPR000595">
    <property type="entry name" value="cNMP-bd_dom"/>
</dbReference>
<dbReference type="CDD" id="cd00038">
    <property type="entry name" value="CAP_ED"/>
    <property type="match status" value="1"/>
</dbReference>
<dbReference type="Proteomes" id="UP000559987">
    <property type="component" value="Unassembled WGS sequence"/>
</dbReference>
<evidence type="ECO:0000313" key="2">
    <source>
        <dbReference type="EMBL" id="MBB3169413.1"/>
    </source>
</evidence>
<keyword evidence="3" id="KW-1185">Reference proteome</keyword>
<dbReference type="EMBL" id="JACHXZ010000003">
    <property type="protein sequence ID" value="MBB3169413.1"/>
    <property type="molecule type" value="Genomic_DNA"/>
</dbReference>
<reference evidence="2 3" key="1">
    <citation type="submission" date="2020-08" db="EMBL/GenBank/DDBJ databases">
        <title>Genomic Encyclopedia of Type Strains, Phase III (KMG-III): the genomes of soil and plant-associated and newly described type strains.</title>
        <authorList>
            <person name="Whitman W."/>
        </authorList>
    </citation>
    <scope>NUCLEOTIDE SEQUENCE [LARGE SCALE GENOMIC DNA]</scope>
    <source>
        <strain evidence="2 3">CECT 8571</strain>
    </source>
</reference>
<dbReference type="GO" id="GO:0005829">
    <property type="term" value="C:cytosol"/>
    <property type="evidence" value="ECO:0007669"/>
    <property type="project" value="TreeGrafter"/>
</dbReference>
<dbReference type="PROSITE" id="PS50042">
    <property type="entry name" value="CNMP_BINDING_3"/>
    <property type="match status" value="1"/>
</dbReference>
<dbReference type="Pfam" id="PF00027">
    <property type="entry name" value="cNMP_binding"/>
    <property type="match status" value="1"/>
</dbReference>
<organism evidence="2 3">
    <name type="scientific">Simiduia aestuariiviva</name>
    <dbReference type="NCBI Taxonomy" id="1510459"/>
    <lineage>
        <taxon>Bacteria</taxon>
        <taxon>Pseudomonadati</taxon>
        <taxon>Pseudomonadota</taxon>
        <taxon>Gammaproteobacteria</taxon>
        <taxon>Cellvibrionales</taxon>
        <taxon>Cellvibrionaceae</taxon>
        <taxon>Simiduia</taxon>
    </lineage>
</organism>
<dbReference type="SUPFAM" id="SSF51206">
    <property type="entry name" value="cAMP-binding domain-like"/>
    <property type="match status" value="1"/>
</dbReference>
<dbReference type="RefSeq" id="WP_183910884.1">
    <property type="nucleotide sequence ID" value="NZ_JACHXZ010000003.1"/>
</dbReference>
<dbReference type="AlphaFoldDB" id="A0A839UNU0"/>